<protein>
    <submittedName>
        <fullName evidence="2">Uncharacterized protein</fullName>
    </submittedName>
</protein>
<evidence type="ECO:0000256" key="1">
    <source>
        <dbReference type="SAM" id="MobiDB-lite"/>
    </source>
</evidence>
<feature type="compositionally biased region" description="Basic and acidic residues" evidence="1">
    <location>
        <begin position="159"/>
        <end position="168"/>
    </location>
</feature>
<feature type="region of interest" description="Disordered" evidence="1">
    <location>
        <begin position="124"/>
        <end position="189"/>
    </location>
</feature>
<name>A0ABQ7KAT5_9FUNG</name>
<comment type="caution">
    <text evidence="2">The sequence shown here is derived from an EMBL/GenBank/DDBJ whole genome shotgun (WGS) entry which is preliminary data.</text>
</comment>
<accession>A0ABQ7KAT5</accession>
<evidence type="ECO:0000313" key="2">
    <source>
        <dbReference type="EMBL" id="KAG0293808.1"/>
    </source>
</evidence>
<evidence type="ECO:0000313" key="3">
    <source>
        <dbReference type="Proteomes" id="UP001194696"/>
    </source>
</evidence>
<reference evidence="2 3" key="1">
    <citation type="journal article" date="2020" name="Fungal Divers.">
        <title>Resolving the Mortierellaceae phylogeny through synthesis of multi-gene phylogenetics and phylogenomics.</title>
        <authorList>
            <person name="Vandepol N."/>
            <person name="Liber J."/>
            <person name="Desiro A."/>
            <person name="Na H."/>
            <person name="Kennedy M."/>
            <person name="Barry K."/>
            <person name="Grigoriev I.V."/>
            <person name="Miller A.N."/>
            <person name="O'Donnell K."/>
            <person name="Stajich J.E."/>
            <person name="Bonito G."/>
        </authorList>
    </citation>
    <scope>NUCLEOTIDE SEQUENCE [LARGE SCALE GENOMIC DNA]</scope>
    <source>
        <strain evidence="2 3">AD045</strain>
    </source>
</reference>
<proteinExistence type="predicted"/>
<sequence>MVQDENESACKIPDIVSVVSASDMLDKLPVAERDRRLCQFPYFGTVGRDGLRELSRDVKNLLLKSVVQFHRDVWLSDDHIDTVLHSIGIHSTGSKTRFFVFNLQFLQGFVDTYSINPVCAPVEHGSPMTHSTDTDKETADTSLEETAESLIENTATPSIKEEGSKDRNQQSTGKKVLKTGIGEKNVKDK</sequence>
<gene>
    <name evidence="2" type="ORF">BGZ96_002258</name>
</gene>
<organism evidence="2 3">
    <name type="scientific">Linnemannia gamsii</name>
    <dbReference type="NCBI Taxonomy" id="64522"/>
    <lineage>
        <taxon>Eukaryota</taxon>
        <taxon>Fungi</taxon>
        <taxon>Fungi incertae sedis</taxon>
        <taxon>Mucoromycota</taxon>
        <taxon>Mortierellomycotina</taxon>
        <taxon>Mortierellomycetes</taxon>
        <taxon>Mortierellales</taxon>
        <taxon>Mortierellaceae</taxon>
        <taxon>Linnemannia</taxon>
    </lineage>
</organism>
<keyword evidence="3" id="KW-1185">Reference proteome</keyword>
<dbReference type="Proteomes" id="UP001194696">
    <property type="component" value="Unassembled WGS sequence"/>
</dbReference>
<dbReference type="EMBL" id="JAAAIM010000142">
    <property type="protein sequence ID" value="KAG0293808.1"/>
    <property type="molecule type" value="Genomic_DNA"/>
</dbReference>